<evidence type="ECO:0000256" key="2">
    <source>
        <dbReference type="SAM" id="MobiDB-lite"/>
    </source>
</evidence>
<organism evidence="6 7">
    <name type="scientific">Kribbella koreensis</name>
    <dbReference type="NCBI Taxonomy" id="57909"/>
    <lineage>
        <taxon>Bacteria</taxon>
        <taxon>Bacillati</taxon>
        <taxon>Actinomycetota</taxon>
        <taxon>Actinomycetes</taxon>
        <taxon>Propionibacteriales</taxon>
        <taxon>Kribbellaceae</taxon>
        <taxon>Kribbella</taxon>
    </lineage>
</organism>
<feature type="domain" description="NodB homology" evidence="4">
    <location>
        <begin position="284"/>
        <end position="407"/>
    </location>
</feature>
<dbReference type="InterPro" id="IPR011330">
    <property type="entry name" value="Glyco_hydro/deAcase_b/a-brl"/>
</dbReference>
<sequence length="1005" mass="102409">MSVSGLVKSRAVRITAALAVVVSGGLFTFTTQAQAAGETVVSLTFNDGLMSQYQHARPVLLAHNVQGTFYLSSRVVEANAPGYMATWHADALYRDGDEIGGVTTDHVDLTDPGTTQQYKIDQVCGDKQRLTTLGYDPQSFSYPFAAVNANAESIVQGCGYLSGRTVGGLDANSGPYAEQLPPADAFRLSTANFGGGQLQLADLQNAVNVAASNGGGWLPIAFNNVCDSTASDYSSCMGGYQSLDKDVLSAFIDWLQSTDAPAGTTIKRVRDVMGAAAQPPLPPRPTVVSLTFDDGDLSQYGTRTMFATHNMHGTFYINSGAVDAAEPGAMTWTQIHALQADGHDIGGHTLDHVDMTAADTSFDYRWHQACDDRARLQALGFSPASFAYPFAAFNAQAVSIIKGCGYQSGRSGGSLLVGGPLYSESIPPSEPFSFKALGTTYDGPITLQWLQDAVNGPADRAGGWVPMLFHDICYAGSANFDACMAGYRPVSDTTLSQFMDWLTANASRGISVKTVADVMGGGQTIPNPIVTAPTAGQTVSPAPTVSGSAQATGGNVTVSVYSGPYSTGTPVLTVNAGNNSGAWTTTLPGPLANGTYTVQAQQTGNGLTGFSAPRTFVVSDTVDTTPPAIAITAPANNSRVNDTTPTISGTGGTATGDAATTTVRIYNGATPTGTPRSTTTVPITAGAWSVTSAALPQGAYTAQATQTDAAGNVGTNTSTFTVDTTKPIVRINSPLTNTAVTSTAPFTVSGTTGTLAGDTTAVSLRVFAGSGTTGALVATLPSTAAAGAWSADVAGLAAGTYTLSAMTTDTAGNIGLSNNVVVQVRSAMTVTSLSPNAIGQGVTGKAFAINGTGFTAASTPSFPGAGVTMTSFTFVSATRINVVLTADAAATVARSNVVVSRAGTFDAVCANCLILNASPKPTSVSPATVSRGLLKSFTINGSGFTSSSQVTFSGGAGINILMISRTATQISITTSSISGAAGVRNVTVTNPDGGVGTCIGCLTIT</sequence>
<evidence type="ECO:0000313" key="6">
    <source>
        <dbReference type="EMBL" id="GAA0930096.1"/>
    </source>
</evidence>
<feature type="region of interest" description="Disordered" evidence="2">
    <location>
        <begin position="636"/>
        <end position="655"/>
    </location>
</feature>
<dbReference type="InterPro" id="IPR002509">
    <property type="entry name" value="NODB_dom"/>
</dbReference>
<name>A0ABN1PMM0_9ACTN</name>
<feature type="chain" id="PRO_5047204867" description="Polysaccharide deacetylase" evidence="3">
    <location>
        <begin position="36"/>
        <end position="1005"/>
    </location>
</feature>
<dbReference type="InterPro" id="IPR051398">
    <property type="entry name" value="Polysacch_Deacetylase"/>
</dbReference>
<evidence type="ECO:0008006" key="8">
    <source>
        <dbReference type="Google" id="ProtNLM"/>
    </source>
</evidence>
<feature type="domain" description="NodB homology" evidence="4">
    <location>
        <begin position="36"/>
        <end position="160"/>
    </location>
</feature>
<evidence type="ECO:0000256" key="3">
    <source>
        <dbReference type="SAM" id="SignalP"/>
    </source>
</evidence>
<dbReference type="InterPro" id="IPR044016">
    <property type="entry name" value="Big_13"/>
</dbReference>
<dbReference type="Gene3D" id="2.60.40.10">
    <property type="entry name" value="Immunoglobulins"/>
    <property type="match status" value="5"/>
</dbReference>
<feature type="signal peptide" evidence="3">
    <location>
        <begin position="1"/>
        <end position="35"/>
    </location>
</feature>
<reference evidence="6 7" key="1">
    <citation type="journal article" date="2019" name="Int. J. Syst. Evol. Microbiol.">
        <title>The Global Catalogue of Microorganisms (GCM) 10K type strain sequencing project: providing services to taxonomists for standard genome sequencing and annotation.</title>
        <authorList>
            <consortium name="The Broad Institute Genomics Platform"/>
            <consortium name="The Broad Institute Genome Sequencing Center for Infectious Disease"/>
            <person name="Wu L."/>
            <person name="Ma J."/>
        </authorList>
    </citation>
    <scope>NUCLEOTIDE SEQUENCE [LARGE SCALE GENOMIC DNA]</scope>
    <source>
        <strain evidence="6 7">JCM 10977</strain>
    </source>
</reference>
<dbReference type="CDD" id="cd10967">
    <property type="entry name" value="CE4_GLA_like_6s"/>
    <property type="match status" value="1"/>
</dbReference>
<evidence type="ECO:0000313" key="7">
    <source>
        <dbReference type="Proteomes" id="UP001500542"/>
    </source>
</evidence>
<evidence type="ECO:0000256" key="1">
    <source>
        <dbReference type="ARBA" id="ARBA00022729"/>
    </source>
</evidence>
<dbReference type="PANTHER" id="PTHR34216:SF11">
    <property type="entry name" value="CHITOOLIGOSACCHARIDE DEACETYLASE"/>
    <property type="match status" value="1"/>
</dbReference>
<keyword evidence="1 3" id="KW-0732">Signal</keyword>
<dbReference type="SUPFAM" id="SSF81296">
    <property type="entry name" value="E set domains"/>
    <property type="match status" value="1"/>
</dbReference>
<dbReference type="Gene3D" id="3.20.20.370">
    <property type="entry name" value="Glycoside hydrolase/deacetylase"/>
    <property type="match status" value="2"/>
</dbReference>
<dbReference type="PANTHER" id="PTHR34216">
    <property type="match status" value="1"/>
</dbReference>
<dbReference type="InterPro" id="IPR013783">
    <property type="entry name" value="Ig-like_fold"/>
</dbReference>
<gene>
    <name evidence="6" type="ORF">GCM10009554_12910</name>
</gene>
<protein>
    <recommendedName>
        <fullName evidence="8">Polysaccharide deacetylase</fullName>
    </recommendedName>
</protein>
<comment type="caution">
    <text evidence="6">The sequence shown here is derived from an EMBL/GenBank/DDBJ whole genome shotgun (WGS) entry which is preliminary data.</text>
</comment>
<evidence type="ECO:0000259" key="5">
    <source>
        <dbReference type="Pfam" id="PF19077"/>
    </source>
</evidence>
<feature type="domain" description="Bacterial Ig-like" evidence="5">
    <location>
        <begin position="636"/>
        <end position="724"/>
    </location>
</feature>
<accession>A0ABN1PMM0</accession>
<dbReference type="SUPFAM" id="SSF88713">
    <property type="entry name" value="Glycoside hydrolase/deacetylase"/>
    <property type="match status" value="2"/>
</dbReference>
<proteinExistence type="predicted"/>
<dbReference type="EMBL" id="BAAAHK010000003">
    <property type="protein sequence ID" value="GAA0930096.1"/>
    <property type="molecule type" value="Genomic_DNA"/>
</dbReference>
<dbReference type="RefSeq" id="WP_343965812.1">
    <property type="nucleotide sequence ID" value="NZ_BAAAHK010000003.1"/>
</dbReference>
<dbReference type="Proteomes" id="UP001500542">
    <property type="component" value="Unassembled WGS sequence"/>
</dbReference>
<dbReference type="InterPro" id="IPR014756">
    <property type="entry name" value="Ig_E-set"/>
</dbReference>
<dbReference type="Pfam" id="PF01522">
    <property type="entry name" value="Polysacc_deac_1"/>
    <property type="match status" value="2"/>
</dbReference>
<dbReference type="Pfam" id="PF19077">
    <property type="entry name" value="Big_13"/>
    <property type="match status" value="1"/>
</dbReference>
<evidence type="ECO:0000259" key="4">
    <source>
        <dbReference type="Pfam" id="PF01522"/>
    </source>
</evidence>
<keyword evidence="7" id="KW-1185">Reference proteome</keyword>